<evidence type="ECO:0000313" key="3">
    <source>
        <dbReference type="EMBL" id="MCM2677912.1"/>
    </source>
</evidence>
<dbReference type="PANTHER" id="PTHR23416:SF23">
    <property type="entry name" value="ACETYLTRANSFERASE C18B11.09C-RELATED"/>
    <property type="match status" value="1"/>
</dbReference>
<dbReference type="Gene3D" id="2.160.10.10">
    <property type="entry name" value="Hexapeptide repeat proteins"/>
    <property type="match status" value="1"/>
</dbReference>
<evidence type="ECO:0000256" key="1">
    <source>
        <dbReference type="ARBA" id="ARBA00007274"/>
    </source>
</evidence>
<accession>A0ABT0XPT1</accession>
<evidence type="ECO:0000256" key="2">
    <source>
        <dbReference type="ARBA" id="ARBA00022679"/>
    </source>
</evidence>
<dbReference type="InterPro" id="IPR001451">
    <property type="entry name" value="Hexapep"/>
</dbReference>
<proteinExistence type="inferred from homology"/>
<name>A0ABT0XPT1_9BACI</name>
<keyword evidence="2" id="KW-0808">Transferase</keyword>
<gene>
    <name evidence="3" type="ORF">NDM98_22535</name>
</gene>
<dbReference type="InterPro" id="IPR011004">
    <property type="entry name" value="Trimer_LpxA-like_sf"/>
</dbReference>
<comment type="caution">
    <text evidence="3">The sequence shown here is derived from an EMBL/GenBank/DDBJ whole genome shotgun (WGS) entry which is preliminary data.</text>
</comment>
<dbReference type="CDD" id="cd03357">
    <property type="entry name" value="LbH_MAT_GAT"/>
    <property type="match status" value="1"/>
</dbReference>
<evidence type="ECO:0000313" key="4">
    <source>
        <dbReference type="Proteomes" id="UP001203665"/>
    </source>
</evidence>
<dbReference type="RefSeq" id="WP_251611709.1">
    <property type="nucleotide sequence ID" value="NZ_JAMQJY010000007.1"/>
</dbReference>
<reference evidence="3" key="1">
    <citation type="submission" date="2022-06" db="EMBL/GenBank/DDBJ databases">
        <title>Alkalicoccobacillus porphyridii sp. nov., isolated from a marine red alga, Porphyridium purpureum and reclassification of Shouchella plakortidis and Shouchella gibsonii as Alkalicoccobacillus plakortidis comb. nov. and Alkalicoccobacillus gibsonii comb. nov.</title>
        <authorList>
            <person name="Kim K.H."/>
            <person name="Lee J.K."/>
            <person name="Han D.M."/>
            <person name="Baek J.H."/>
            <person name="Jeon C.O."/>
        </authorList>
    </citation>
    <scope>NUCLEOTIDE SEQUENCE</scope>
    <source>
        <strain evidence="3">DSM 19153</strain>
    </source>
</reference>
<dbReference type="Proteomes" id="UP001203665">
    <property type="component" value="Unassembled WGS sequence"/>
</dbReference>
<dbReference type="SUPFAM" id="SSF51161">
    <property type="entry name" value="Trimeric LpxA-like enzymes"/>
    <property type="match status" value="1"/>
</dbReference>
<sequence length="183" mass="19744">MNGTLLGEVVSLQDPEFSKMAQAIDRAQQIIAKLNTGYHNADEVRLLFGELTGNDIDESFELLPPFYTDFGQNIKVGQDVFINSGCTIMDRGGITLEDHVLIAPKVNLVTTNHPISPSNRRSTISKPIYIKKRAWIGIAATIMPGVTVGENSIVSAGAVVTKDVPDNVIVAGVPAKVIKSIEE</sequence>
<comment type="similarity">
    <text evidence="1">Belongs to the transferase hexapeptide repeat family.</text>
</comment>
<dbReference type="InterPro" id="IPR051159">
    <property type="entry name" value="Hexapeptide_acetyltransf"/>
</dbReference>
<organism evidence="3 4">
    <name type="scientific">Alkalicoccobacillus plakortidis</name>
    <dbReference type="NCBI Taxonomy" id="444060"/>
    <lineage>
        <taxon>Bacteria</taxon>
        <taxon>Bacillati</taxon>
        <taxon>Bacillota</taxon>
        <taxon>Bacilli</taxon>
        <taxon>Bacillales</taxon>
        <taxon>Bacillaceae</taxon>
        <taxon>Alkalicoccobacillus</taxon>
    </lineage>
</organism>
<keyword evidence="4" id="KW-1185">Reference proteome</keyword>
<dbReference type="Pfam" id="PF00132">
    <property type="entry name" value="Hexapep"/>
    <property type="match status" value="1"/>
</dbReference>
<dbReference type="PANTHER" id="PTHR23416">
    <property type="entry name" value="SIALIC ACID SYNTHASE-RELATED"/>
    <property type="match status" value="1"/>
</dbReference>
<dbReference type="EMBL" id="JAMQJY010000007">
    <property type="protein sequence ID" value="MCM2677912.1"/>
    <property type="molecule type" value="Genomic_DNA"/>
</dbReference>
<protein>
    <submittedName>
        <fullName evidence="3">Sugar O-acetyltransferase</fullName>
    </submittedName>
</protein>